<evidence type="ECO:0000313" key="2">
    <source>
        <dbReference type="EMBL" id="KGO62965.1"/>
    </source>
</evidence>
<name>A0A0A2KF38_PENEN</name>
<feature type="region of interest" description="Disordered" evidence="1">
    <location>
        <begin position="328"/>
        <end position="431"/>
    </location>
</feature>
<dbReference type="EMBL" id="JQFZ01000018">
    <property type="protein sequence ID" value="KGO62965.1"/>
    <property type="molecule type" value="Genomic_DNA"/>
</dbReference>
<feature type="region of interest" description="Disordered" evidence="1">
    <location>
        <begin position="192"/>
        <end position="304"/>
    </location>
</feature>
<feature type="compositionally biased region" description="Acidic residues" evidence="1">
    <location>
        <begin position="237"/>
        <end position="261"/>
    </location>
</feature>
<feature type="compositionally biased region" description="Basic residues" evidence="1">
    <location>
        <begin position="398"/>
        <end position="409"/>
    </location>
</feature>
<feature type="compositionally biased region" description="Basic and acidic residues" evidence="1">
    <location>
        <begin position="262"/>
        <end position="276"/>
    </location>
</feature>
<keyword evidence="3" id="KW-1185">Reference proteome</keyword>
<organism evidence="2 3">
    <name type="scientific">Penicillium expansum</name>
    <name type="common">Blue mold rot fungus</name>
    <dbReference type="NCBI Taxonomy" id="27334"/>
    <lineage>
        <taxon>Eukaryota</taxon>
        <taxon>Fungi</taxon>
        <taxon>Dikarya</taxon>
        <taxon>Ascomycota</taxon>
        <taxon>Pezizomycotina</taxon>
        <taxon>Eurotiomycetes</taxon>
        <taxon>Eurotiomycetidae</taxon>
        <taxon>Eurotiales</taxon>
        <taxon>Aspergillaceae</taxon>
        <taxon>Penicillium</taxon>
    </lineage>
</organism>
<dbReference type="HOGENOM" id="CLU_560324_0_0_1"/>
<dbReference type="Proteomes" id="UP000030143">
    <property type="component" value="Unassembled WGS sequence"/>
</dbReference>
<feature type="compositionally biased region" description="Low complexity" evidence="1">
    <location>
        <begin position="277"/>
        <end position="293"/>
    </location>
</feature>
<feature type="compositionally biased region" description="Low complexity" evidence="1">
    <location>
        <begin position="223"/>
        <end position="236"/>
    </location>
</feature>
<comment type="caution">
    <text evidence="2">The sequence shown here is derived from an EMBL/GenBank/DDBJ whole genome shotgun (WGS) entry which is preliminary data.</text>
</comment>
<dbReference type="GeneID" id="27677182"/>
<evidence type="ECO:0000256" key="1">
    <source>
        <dbReference type="SAM" id="MobiDB-lite"/>
    </source>
</evidence>
<reference evidence="2 3" key="1">
    <citation type="journal article" date="2015" name="Mol. Plant Microbe Interact.">
        <title>Genome, transcriptome, and functional analyses of Penicillium expansum provide new insights into secondary metabolism and pathogenicity.</title>
        <authorList>
            <person name="Ballester A.R."/>
            <person name="Marcet-Houben M."/>
            <person name="Levin E."/>
            <person name="Sela N."/>
            <person name="Selma-Lazaro C."/>
            <person name="Carmona L."/>
            <person name="Wisniewski M."/>
            <person name="Droby S."/>
            <person name="Gonzalez-Candelas L."/>
            <person name="Gabaldon T."/>
        </authorList>
    </citation>
    <scope>NUCLEOTIDE SEQUENCE [LARGE SCALE GENOMIC DNA]</scope>
    <source>
        <strain evidence="2 3">MD-8</strain>
    </source>
</reference>
<protein>
    <submittedName>
        <fullName evidence="2">Uncharacterized protein</fullName>
    </submittedName>
</protein>
<gene>
    <name evidence="2" type="ORF">PEX2_044880</name>
</gene>
<proteinExistence type="predicted"/>
<accession>A0A0A2KF38</accession>
<sequence>MNSPEYFISWGSERHVPLRRFETLQSARRDLIRYYREVFETAQTFTQHFSKQPLNSYEMERSLRKNMGCGPSCLDEDASSTSICWLDIVRHGEFQQQSDGCYHCYIQGKVFVHDEQLHNRVDFCRSHALHISNSGPSDADIERESKATLDIFTDISNELSDISNYTKGLVDLQREVGIRHSEVQLLRRPVIISPKPTNSPQYLTPLEPDTAGPTGRTHASIPAEAGASSDSSGSENGSDDDRDEDSSEDESGDEDAEEDGPEDKGLHDKGTEDGSSKNDTSQQSNNNSDNGGNAPPDDAIVVPPSLLFSRTPSSMSLIAEEENVISTGHASLPGENGNAVSVNNAPSNYSSRTSSLTVNENDTPMDHVSLKEGPQVDTHLSPQKGPKRGGRNTLKSKGPSRRAAKRRRLSNVSETQEELPETSRKSTSQERSIGVAWMKANLHRGWSGKALAEEYFIEFGRTRQYGTLKSWMDKDKAQAESYIVVLKVPIPFLQEALLNDDSS</sequence>
<feature type="compositionally biased region" description="Polar residues" evidence="1">
    <location>
        <begin position="338"/>
        <end position="362"/>
    </location>
</feature>
<evidence type="ECO:0000313" key="3">
    <source>
        <dbReference type="Proteomes" id="UP000030143"/>
    </source>
</evidence>
<dbReference type="VEuPathDB" id="FungiDB:PEXP_081610"/>
<dbReference type="RefSeq" id="XP_016603465.1">
    <property type="nucleotide sequence ID" value="XM_016741763.1"/>
</dbReference>
<dbReference type="AlphaFoldDB" id="A0A0A2KF38"/>